<organism evidence="2 3">
    <name type="scientific">Mycoavidus cysteinexigens</name>
    <dbReference type="NCBI Taxonomy" id="1553431"/>
    <lineage>
        <taxon>Bacteria</taxon>
        <taxon>Pseudomonadati</taxon>
        <taxon>Pseudomonadota</taxon>
        <taxon>Betaproteobacteria</taxon>
        <taxon>Burkholderiales</taxon>
        <taxon>Burkholderiaceae</taxon>
        <taxon>Mycoavidus</taxon>
    </lineage>
</organism>
<evidence type="ECO:0000313" key="3">
    <source>
        <dbReference type="Proteomes" id="UP000282597"/>
    </source>
</evidence>
<dbReference type="RefSeq" id="WP_045363267.1">
    <property type="nucleotide sequence ID" value="NZ_AP018150.1"/>
</dbReference>
<dbReference type="AlphaFoldDB" id="A0A2Z6ET49"/>
<dbReference type="EMBL" id="AP018150">
    <property type="protein sequence ID" value="BBE08558.1"/>
    <property type="molecule type" value="Genomic_DNA"/>
</dbReference>
<name>A0A2Z6ET49_9BURK</name>
<evidence type="ECO:0000259" key="1">
    <source>
        <dbReference type="Pfam" id="PF13986"/>
    </source>
</evidence>
<proteinExistence type="predicted"/>
<dbReference type="KEGG" id="mcys:MCB1EB_0397"/>
<dbReference type="Proteomes" id="UP000282597">
    <property type="component" value="Chromosome"/>
</dbReference>
<gene>
    <name evidence="2" type="ORF">MCB1EB_0397</name>
</gene>
<sequence>MSEVFLTEAQVDELTGIRRGHTLRLRTKPEKLSKYQRQVEFLRGEGFAFFTNARGRPIVTRAAIEGSQKTAEKPVRRWLPEVLRAI</sequence>
<protein>
    <recommendedName>
        <fullName evidence="1">DUF4224 domain-containing protein</fullName>
    </recommendedName>
</protein>
<keyword evidence="3" id="KW-1185">Reference proteome</keyword>
<reference evidence="2 3" key="1">
    <citation type="journal article" date="2018" name="Microbes Environ.">
        <title>Comparative Genomic Insights into Endofungal Lifestyles of Two Bacterial Endosymbionts, Mycoavidus cysteinexigens and Burkholderia rhizoxinica.</title>
        <authorList>
            <person name="Sharmin D."/>
            <person name="Guo Y."/>
            <person name="Nishizawa T."/>
            <person name="Ohshima S."/>
            <person name="Sato Y."/>
            <person name="Takashima Y."/>
            <person name="Narisawa K."/>
            <person name="Ohta H."/>
        </authorList>
    </citation>
    <scope>NUCLEOTIDE SEQUENCE [LARGE SCALE GENOMIC DNA]</scope>
    <source>
        <strain evidence="2 3">B1-EB</strain>
    </source>
</reference>
<dbReference type="InterPro" id="IPR025319">
    <property type="entry name" value="DUF4224"/>
</dbReference>
<dbReference type="Pfam" id="PF13986">
    <property type="entry name" value="DUF4224"/>
    <property type="match status" value="1"/>
</dbReference>
<accession>A0A2Z6ET49</accession>
<evidence type="ECO:0000313" key="2">
    <source>
        <dbReference type="EMBL" id="BBE08558.1"/>
    </source>
</evidence>
<feature type="domain" description="DUF4224" evidence="1">
    <location>
        <begin position="36"/>
        <end position="64"/>
    </location>
</feature>